<dbReference type="SMART" id="SM00836">
    <property type="entry name" value="DALR_1"/>
    <property type="match status" value="1"/>
</dbReference>
<keyword evidence="11" id="KW-1185">Reference proteome</keyword>
<evidence type="ECO:0000313" key="10">
    <source>
        <dbReference type="EMBL" id="ORZ14991.1"/>
    </source>
</evidence>
<comment type="catalytic activity">
    <reaction evidence="8">
        <text>tRNA(Arg) + L-arginine + ATP = L-arginyl-tRNA(Arg) + AMP + diphosphate</text>
        <dbReference type="Rhea" id="RHEA:20301"/>
        <dbReference type="Rhea" id="RHEA-COMP:9658"/>
        <dbReference type="Rhea" id="RHEA-COMP:9673"/>
        <dbReference type="ChEBI" id="CHEBI:30616"/>
        <dbReference type="ChEBI" id="CHEBI:32682"/>
        <dbReference type="ChEBI" id="CHEBI:33019"/>
        <dbReference type="ChEBI" id="CHEBI:78442"/>
        <dbReference type="ChEBI" id="CHEBI:78513"/>
        <dbReference type="ChEBI" id="CHEBI:456215"/>
        <dbReference type="EC" id="6.1.1.19"/>
    </reaction>
</comment>
<dbReference type="Gene3D" id="1.10.730.10">
    <property type="entry name" value="Isoleucyl-tRNA Synthetase, Domain 1"/>
    <property type="match status" value="1"/>
</dbReference>
<organism evidence="10 11">
    <name type="scientific">Lobosporangium transversale</name>
    <dbReference type="NCBI Taxonomy" id="64571"/>
    <lineage>
        <taxon>Eukaryota</taxon>
        <taxon>Fungi</taxon>
        <taxon>Fungi incertae sedis</taxon>
        <taxon>Mucoromycota</taxon>
        <taxon>Mortierellomycotina</taxon>
        <taxon>Mortierellomycetes</taxon>
        <taxon>Mortierellales</taxon>
        <taxon>Mortierellaceae</taxon>
        <taxon>Lobosporangium</taxon>
    </lineage>
</organism>
<comment type="caution">
    <text evidence="10">The sequence shown here is derived from an EMBL/GenBank/DDBJ whole genome shotgun (WGS) entry which is preliminary data.</text>
</comment>
<keyword evidence="5" id="KW-0067">ATP-binding</keyword>
<dbReference type="AlphaFoldDB" id="A0A1Y2GMA8"/>
<proteinExistence type="inferred from homology"/>
<feature type="domain" description="DALR anticodon binding" evidence="9">
    <location>
        <begin position="15"/>
        <end position="131"/>
    </location>
</feature>
<dbReference type="GO" id="GO:0005524">
    <property type="term" value="F:ATP binding"/>
    <property type="evidence" value="ECO:0007669"/>
    <property type="project" value="UniProtKB-KW"/>
</dbReference>
<protein>
    <recommendedName>
        <fullName evidence="2">arginine--tRNA ligase</fullName>
        <ecNumber evidence="2">6.1.1.19</ecNumber>
    </recommendedName>
</protein>
<dbReference type="InParanoid" id="A0A1Y2GMA8"/>
<comment type="similarity">
    <text evidence="1">Belongs to the class-I aminoacyl-tRNA synthetase family.</text>
</comment>
<dbReference type="EC" id="6.1.1.19" evidence="2"/>
<dbReference type="OrthoDB" id="68056at2759"/>
<dbReference type="InterPro" id="IPR009080">
    <property type="entry name" value="tRNAsynth_Ia_anticodon-bd"/>
</dbReference>
<dbReference type="SUPFAM" id="SSF47323">
    <property type="entry name" value="Anticodon-binding domain of a subclass of class I aminoacyl-tRNA synthetases"/>
    <property type="match status" value="1"/>
</dbReference>
<dbReference type="EMBL" id="MCFF01000020">
    <property type="protein sequence ID" value="ORZ14991.1"/>
    <property type="molecule type" value="Genomic_DNA"/>
</dbReference>
<dbReference type="STRING" id="64571.A0A1Y2GMA8"/>
<reference evidence="10 11" key="1">
    <citation type="submission" date="2016-07" db="EMBL/GenBank/DDBJ databases">
        <title>Pervasive Adenine N6-methylation of Active Genes in Fungi.</title>
        <authorList>
            <consortium name="DOE Joint Genome Institute"/>
            <person name="Mondo S.J."/>
            <person name="Dannebaum R.O."/>
            <person name="Kuo R.C."/>
            <person name="Labutti K."/>
            <person name="Haridas S."/>
            <person name="Kuo A."/>
            <person name="Salamov A."/>
            <person name="Ahrendt S.R."/>
            <person name="Lipzen A."/>
            <person name="Sullivan W."/>
            <person name="Andreopoulos W.B."/>
            <person name="Clum A."/>
            <person name="Lindquist E."/>
            <person name="Daum C."/>
            <person name="Ramamoorthy G.K."/>
            <person name="Gryganskyi A."/>
            <person name="Culley D."/>
            <person name="Magnuson J.K."/>
            <person name="James T.Y."/>
            <person name="O'Malley M.A."/>
            <person name="Stajich J.E."/>
            <person name="Spatafora J.W."/>
            <person name="Visel A."/>
            <person name="Grigoriev I.V."/>
        </authorList>
    </citation>
    <scope>NUCLEOTIDE SEQUENCE [LARGE SCALE GENOMIC DNA]</scope>
    <source>
        <strain evidence="10 11">NRRL 3116</strain>
    </source>
</reference>
<dbReference type="InterPro" id="IPR008909">
    <property type="entry name" value="DALR_anticod-bd"/>
</dbReference>
<evidence type="ECO:0000256" key="2">
    <source>
        <dbReference type="ARBA" id="ARBA00012837"/>
    </source>
</evidence>
<dbReference type="InterPro" id="IPR001278">
    <property type="entry name" value="Arg-tRNA-ligase"/>
</dbReference>
<evidence type="ECO:0000256" key="3">
    <source>
        <dbReference type="ARBA" id="ARBA00022598"/>
    </source>
</evidence>
<evidence type="ECO:0000256" key="6">
    <source>
        <dbReference type="ARBA" id="ARBA00022917"/>
    </source>
</evidence>
<dbReference type="Pfam" id="PF05746">
    <property type="entry name" value="DALR_1"/>
    <property type="match status" value="1"/>
</dbReference>
<keyword evidence="4" id="KW-0547">Nucleotide-binding</keyword>
<evidence type="ECO:0000256" key="5">
    <source>
        <dbReference type="ARBA" id="ARBA00022840"/>
    </source>
</evidence>
<name>A0A1Y2GMA8_9FUNG</name>
<dbReference type="PANTHER" id="PTHR11956">
    <property type="entry name" value="ARGINYL-TRNA SYNTHETASE"/>
    <property type="match status" value="1"/>
</dbReference>
<dbReference type="GO" id="GO:0032543">
    <property type="term" value="P:mitochondrial translation"/>
    <property type="evidence" value="ECO:0007669"/>
    <property type="project" value="TreeGrafter"/>
</dbReference>
<dbReference type="GO" id="GO:0005739">
    <property type="term" value="C:mitochondrion"/>
    <property type="evidence" value="ECO:0007669"/>
    <property type="project" value="TreeGrafter"/>
</dbReference>
<keyword evidence="3" id="KW-0436">Ligase</keyword>
<dbReference type="FunFam" id="1.10.730.10:FF:000006">
    <property type="entry name" value="Arginyl-tRNA synthetase 2, mitochondrial"/>
    <property type="match status" value="1"/>
</dbReference>
<gene>
    <name evidence="10" type="ORF">BCR41DRAFT_354450</name>
</gene>
<dbReference type="GO" id="GO:0006420">
    <property type="term" value="P:arginyl-tRNA aminoacylation"/>
    <property type="evidence" value="ECO:0007669"/>
    <property type="project" value="InterPro"/>
</dbReference>
<keyword evidence="6" id="KW-0648">Protein biosynthesis</keyword>
<dbReference type="GeneID" id="33566166"/>
<evidence type="ECO:0000256" key="4">
    <source>
        <dbReference type="ARBA" id="ARBA00022741"/>
    </source>
</evidence>
<evidence type="ECO:0000259" key="9">
    <source>
        <dbReference type="SMART" id="SM00836"/>
    </source>
</evidence>
<dbReference type="PANTHER" id="PTHR11956:SF11">
    <property type="entry name" value="ARGININE--TRNA LIGASE, MITOCHONDRIAL-RELATED"/>
    <property type="match status" value="1"/>
</dbReference>
<dbReference type="Proteomes" id="UP000193648">
    <property type="component" value="Unassembled WGS sequence"/>
</dbReference>
<evidence type="ECO:0000256" key="7">
    <source>
        <dbReference type="ARBA" id="ARBA00023146"/>
    </source>
</evidence>
<evidence type="ECO:0000313" key="11">
    <source>
        <dbReference type="Proteomes" id="UP000193648"/>
    </source>
</evidence>
<evidence type="ECO:0000256" key="8">
    <source>
        <dbReference type="ARBA" id="ARBA00049339"/>
    </source>
</evidence>
<accession>A0A1Y2GMA8</accession>
<dbReference type="GO" id="GO:0004814">
    <property type="term" value="F:arginine-tRNA ligase activity"/>
    <property type="evidence" value="ECO:0007669"/>
    <property type="project" value="UniProtKB-EC"/>
</dbReference>
<dbReference type="RefSeq" id="XP_021881123.1">
    <property type="nucleotide sequence ID" value="XM_022024322.1"/>
</dbReference>
<keyword evidence="7" id="KW-0030">Aminoacyl-tRNA synthetase</keyword>
<sequence>MSRIMNGKGNSGVFLQYVHSRLCGIERKSNVRYNPDADLSLVQGYTEALNLCLVIAEWQDILSMLQGTLDPFILVSHLFRLATEISQANRVLRVKDMEPAVAEARWLLFWAAKQVLEQGLGLLGLEFVEFM</sequence>
<evidence type="ECO:0000256" key="1">
    <source>
        <dbReference type="ARBA" id="ARBA00005594"/>
    </source>
</evidence>